<evidence type="ECO:0000256" key="1">
    <source>
        <dbReference type="ARBA" id="ARBA00004340"/>
    </source>
</evidence>
<dbReference type="GO" id="GO:0043657">
    <property type="term" value="C:host cell"/>
    <property type="evidence" value="ECO:0007669"/>
    <property type="project" value="UniProtKB-SubCell"/>
</dbReference>
<comment type="caution">
    <text evidence="5">The sequence shown here is derived from an EMBL/GenBank/DDBJ whole genome shotgun (WGS) entry which is preliminary data.</text>
</comment>
<dbReference type="EMBL" id="QKYT01000738">
    <property type="protein sequence ID" value="RIA81837.1"/>
    <property type="molecule type" value="Genomic_DNA"/>
</dbReference>
<dbReference type="AlphaFoldDB" id="A0A397SCV1"/>
<feature type="non-terminal residue" evidence="5">
    <location>
        <position position="1"/>
    </location>
</feature>
<comment type="subcellular location">
    <subcellularLocation>
        <location evidence="1">Host cell</location>
    </subcellularLocation>
    <subcellularLocation>
        <location evidence="2">Secreted</location>
    </subcellularLocation>
</comment>
<evidence type="ECO:0000313" key="5">
    <source>
        <dbReference type="EMBL" id="RIA81837.1"/>
    </source>
</evidence>
<dbReference type="OrthoDB" id="2673191at2759"/>
<sequence>TLFCLVKGNTTANAFEVNIEKDKSISHLKKVIKAEKAPEFDNFPADKLRLWKVEIRDDRDDLLSNPILNDRDELLVTREIGDYWTEKPPKRHIHVIVKLPCKCLVQSVIFRHLPS</sequence>
<reference evidence="5 6" key="1">
    <citation type="submission" date="2018-06" db="EMBL/GenBank/DDBJ databases">
        <title>Comparative genomics reveals the genomic features of Rhizophagus irregularis, R. cerebriforme, R. diaphanum and Gigaspora rosea, and their symbiotic lifestyle signature.</title>
        <authorList>
            <person name="Morin E."/>
            <person name="San Clemente H."/>
            <person name="Chen E.C.H."/>
            <person name="De La Providencia I."/>
            <person name="Hainaut M."/>
            <person name="Kuo A."/>
            <person name="Kohler A."/>
            <person name="Murat C."/>
            <person name="Tang N."/>
            <person name="Roy S."/>
            <person name="Loubradou J."/>
            <person name="Henrissat B."/>
            <person name="Grigoriev I.V."/>
            <person name="Corradi N."/>
            <person name="Roux C."/>
            <person name="Martin F.M."/>
        </authorList>
    </citation>
    <scope>NUCLEOTIDE SEQUENCE [LARGE SCALE GENOMIC DNA]</scope>
    <source>
        <strain evidence="5 6">DAOM 227022</strain>
    </source>
</reference>
<evidence type="ECO:0000259" key="4">
    <source>
        <dbReference type="Pfam" id="PF20147"/>
    </source>
</evidence>
<accession>A0A397SCV1</accession>
<keyword evidence="6" id="KW-1185">Reference proteome</keyword>
<gene>
    <name evidence="5" type="ORF">C1645_700535</name>
</gene>
<dbReference type="GO" id="GO:0005576">
    <property type="term" value="C:extracellular region"/>
    <property type="evidence" value="ECO:0007669"/>
    <property type="project" value="UniProtKB-SubCell"/>
</dbReference>
<dbReference type="InterPro" id="IPR045379">
    <property type="entry name" value="Crinkler_N"/>
</dbReference>
<name>A0A397SCV1_9GLOM</name>
<organism evidence="5 6">
    <name type="scientific">Glomus cerebriforme</name>
    <dbReference type="NCBI Taxonomy" id="658196"/>
    <lineage>
        <taxon>Eukaryota</taxon>
        <taxon>Fungi</taxon>
        <taxon>Fungi incertae sedis</taxon>
        <taxon>Mucoromycota</taxon>
        <taxon>Glomeromycotina</taxon>
        <taxon>Glomeromycetes</taxon>
        <taxon>Glomerales</taxon>
        <taxon>Glomeraceae</taxon>
        <taxon>Glomus</taxon>
    </lineage>
</organism>
<evidence type="ECO:0000256" key="2">
    <source>
        <dbReference type="ARBA" id="ARBA00004613"/>
    </source>
</evidence>
<protein>
    <recommendedName>
        <fullName evidence="4">Crinkler effector protein N-terminal domain-containing protein</fullName>
    </recommendedName>
</protein>
<evidence type="ECO:0000313" key="6">
    <source>
        <dbReference type="Proteomes" id="UP000265703"/>
    </source>
</evidence>
<keyword evidence="3" id="KW-0964">Secreted</keyword>
<dbReference type="Pfam" id="PF20147">
    <property type="entry name" value="Crinkler"/>
    <property type="match status" value="1"/>
</dbReference>
<evidence type="ECO:0000256" key="3">
    <source>
        <dbReference type="ARBA" id="ARBA00022525"/>
    </source>
</evidence>
<proteinExistence type="predicted"/>
<feature type="domain" description="Crinkler effector protein N-terminal" evidence="4">
    <location>
        <begin position="1"/>
        <end position="98"/>
    </location>
</feature>
<dbReference type="Proteomes" id="UP000265703">
    <property type="component" value="Unassembled WGS sequence"/>
</dbReference>